<dbReference type="InterPro" id="IPR018297">
    <property type="entry name" value="A/G_cyclase_CS"/>
</dbReference>
<evidence type="ECO:0000259" key="19">
    <source>
        <dbReference type="PROSITE" id="PS50125"/>
    </source>
</evidence>
<dbReference type="InterPro" id="IPR050401">
    <property type="entry name" value="Cyclic_nucleotide_synthase"/>
</dbReference>
<feature type="transmembrane region" description="Helical" evidence="18">
    <location>
        <begin position="115"/>
        <end position="133"/>
    </location>
</feature>
<protein>
    <recommendedName>
        <fullName evidence="4">Adenylate cyclase</fullName>
        <ecNumber evidence="3">4.6.1.1</ecNumber>
    </recommendedName>
    <alternativeName>
        <fullName evidence="14">ATP pyrophosphate-lyase</fullName>
    </alternativeName>
    <alternativeName>
        <fullName evidence="15">Adenylyl cyclase</fullName>
    </alternativeName>
</protein>
<evidence type="ECO:0000313" key="20">
    <source>
        <dbReference type="EMBL" id="EKR56920.1"/>
    </source>
</evidence>
<dbReference type="PANTHER" id="PTHR11920:SF335">
    <property type="entry name" value="GUANYLATE CYCLASE"/>
    <property type="match status" value="1"/>
</dbReference>
<feature type="domain" description="Guanylate cyclase" evidence="19">
    <location>
        <begin position="236"/>
        <end position="367"/>
    </location>
</feature>
<evidence type="ECO:0000256" key="7">
    <source>
        <dbReference type="ARBA" id="ARBA00022741"/>
    </source>
</evidence>
<proteinExistence type="inferred from homology"/>
<dbReference type="GO" id="GO:0005524">
    <property type="term" value="F:ATP binding"/>
    <property type="evidence" value="ECO:0007669"/>
    <property type="project" value="UniProtKB-KW"/>
</dbReference>
<name>A0A0E2DA06_LEPIR</name>
<dbReference type="RefSeq" id="WP_001022331.1">
    <property type="nucleotide sequence ID" value="NZ_AHNR02000010.1"/>
</dbReference>
<keyword evidence="8" id="KW-0067">ATP-binding</keyword>
<sequence length="444" mass="51116">MNIKLQPEEVKNVTDIALKIIYFLFGDPKKNSLEHRLFNTVSFVNGILNIFGAFSSFYLENFLAIFFLNFISGTLLIGMYFISRIKSIYHSLFWPFNLIILIYLSWMWFFNGGSIGGNHYYFIPALVIATILLRKHNVWLVYLIYATSTAFLYGIEFFHRELVKSYSNDTERYLDAGGNYLFVQILTGLLIFILTRNLNIERKKSDSLLLNILPESVAEELKRNDFVVPIRYENVTVLFTDMAGFTKIAESMSPEELLSELDLFFREFDLITKKHGMEKIKTIGDSYMAAGGLPIVNNTHSIDAVLCGLEFQKFMRLKKKERENNHLPFWELRLGIHSGSVVAGVVGTKKFAYDIWGDSVNTASRMESSGIPGEVNISQETFEKIKDFFICDYRGKIKAKNKGEIDMYLVKKIREGLHDPEDELKPNQTFFKFYSQIQNGGPLS</sequence>
<evidence type="ECO:0000256" key="4">
    <source>
        <dbReference type="ARBA" id="ARBA00021420"/>
    </source>
</evidence>
<evidence type="ECO:0000256" key="15">
    <source>
        <dbReference type="ARBA" id="ARBA00032637"/>
    </source>
</evidence>
<keyword evidence="6" id="KW-0479">Metal-binding</keyword>
<keyword evidence="5 18" id="KW-0812">Transmembrane</keyword>
<dbReference type="GO" id="GO:0004016">
    <property type="term" value="F:adenylate cyclase activity"/>
    <property type="evidence" value="ECO:0007669"/>
    <property type="project" value="UniProtKB-EC"/>
</dbReference>
<evidence type="ECO:0000256" key="12">
    <source>
        <dbReference type="ARBA" id="ARBA00023136"/>
    </source>
</evidence>
<evidence type="ECO:0000256" key="18">
    <source>
        <dbReference type="SAM" id="Phobius"/>
    </source>
</evidence>
<evidence type="ECO:0000256" key="14">
    <source>
        <dbReference type="ARBA" id="ARBA00032597"/>
    </source>
</evidence>
<dbReference type="EMBL" id="AHNR02000010">
    <property type="protein sequence ID" value="EKR56920.1"/>
    <property type="molecule type" value="Genomic_DNA"/>
</dbReference>
<comment type="subcellular location">
    <subcellularLocation>
        <location evidence="2">Membrane</location>
    </subcellularLocation>
</comment>
<evidence type="ECO:0000256" key="5">
    <source>
        <dbReference type="ARBA" id="ARBA00022692"/>
    </source>
</evidence>
<gene>
    <name evidence="20" type="ORF">LEP1GSC105_4157</name>
</gene>
<dbReference type="Gene3D" id="3.30.70.1230">
    <property type="entry name" value="Nucleotide cyclase"/>
    <property type="match status" value="1"/>
</dbReference>
<dbReference type="Gene3D" id="6.10.250.780">
    <property type="match status" value="1"/>
</dbReference>
<feature type="transmembrane region" description="Helical" evidence="18">
    <location>
        <begin position="63"/>
        <end position="82"/>
    </location>
</feature>
<organism evidence="20 21">
    <name type="scientific">Leptospira interrogans str. UI 12758</name>
    <dbReference type="NCBI Taxonomy" id="1049938"/>
    <lineage>
        <taxon>Bacteria</taxon>
        <taxon>Pseudomonadati</taxon>
        <taxon>Spirochaetota</taxon>
        <taxon>Spirochaetia</taxon>
        <taxon>Leptospirales</taxon>
        <taxon>Leptospiraceae</taxon>
        <taxon>Leptospira</taxon>
    </lineage>
</organism>
<evidence type="ECO:0000256" key="10">
    <source>
        <dbReference type="ARBA" id="ARBA00022989"/>
    </source>
</evidence>
<keyword evidence="12 18" id="KW-0472">Membrane</keyword>
<dbReference type="GO" id="GO:0035556">
    <property type="term" value="P:intracellular signal transduction"/>
    <property type="evidence" value="ECO:0007669"/>
    <property type="project" value="InterPro"/>
</dbReference>
<evidence type="ECO:0000256" key="6">
    <source>
        <dbReference type="ARBA" id="ARBA00022723"/>
    </source>
</evidence>
<dbReference type="SMART" id="SM00044">
    <property type="entry name" value="CYCc"/>
    <property type="match status" value="1"/>
</dbReference>
<keyword evidence="10 18" id="KW-1133">Transmembrane helix</keyword>
<dbReference type="InterPro" id="IPR029787">
    <property type="entry name" value="Nucleotide_cyclase"/>
</dbReference>
<dbReference type="Proteomes" id="UP000001340">
    <property type="component" value="Unassembled WGS sequence"/>
</dbReference>
<evidence type="ECO:0000256" key="16">
    <source>
        <dbReference type="ARBA" id="ARBA00064436"/>
    </source>
</evidence>
<dbReference type="GO" id="GO:0005886">
    <property type="term" value="C:plasma membrane"/>
    <property type="evidence" value="ECO:0007669"/>
    <property type="project" value="UniProtKB-ARBA"/>
</dbReference>
<reference evidence="20 21" key="1">
    <citation type="submission" date="2012-10" db="EMBL/GenBank/DDBJ databases">
        <authorList>
            <person name="Harkins D.M."/>
            <person name="Durkin A.S."/>
            <person name="Brinkac L.M."/>
            <person name="Haft D.H."/>
            <person name="Selengut J.D."/>
            <person name="Sanka R."/>
            <person name="DePew J."/>
            <person name="Purushe J."/>
            <person name="Chanthongthip A."/>
            <person name="Lattana O."/>
            <person name="Phetsouvanh R."/>
            <person name="Newton P.N."/>
            <person name="Vinetz J.M."/>
            <person name="Sutton G.G."/>
            <person name="Nierman W.C."/>
            <person name="Fouts D.E."/>
        </authorList>
    </citation>
    <scope>NUCLEOTIDE SEQUENCE [LARGE SCALE GENOMIC DNA]</scope>
    <source>
        <strain evidence="20 21">UI 12758</strain>
    </source>
</reference>
<evidence type="ECO:0000256" key="8">
    <source>
        <dbReference type="ARBA" id="ARBA00022840"/>
    </source>
</evidence>
<dbReference type="GO" id="GO:0006171">
    <property type="term" value="P:cAMP biosynthetic process"/>
    <property type="evidence" value="ECO:0007669"/>
    <property type="project" value="UniProtKB-KW"/>
</dbReference>
<keyword evidence="11" id="KW-0115">cAMP biosynthesis</keyword>
<feature type="transmembrane region" description="Helical" evidence="18">
    <location>
        <begin position="140"/>
        <end position="158"/>
    </location>
</feature>
<comment type="similarity">
    <text evidence="17">Belongs to the adenylyl cyclase class-4/guanylyl cyclase family.</text>
</comment>
<dbReference type="InterPro" id="IPR001054">
    <property type="entry name" value="A/G_cyclase"/>
</dbReference>
<dbReference type="CDD" id="cd07302">
    <property type="entry name" value="CHD"/>
    <property type="match status" value="1"/>
</dbReference>
<feature type="transmembrane region" description="Helical" evidence="18">
    <location>
        <begin position="89"/>
        <end position="109"/>
    </location>
</feature>
<dbReference type="PROSITE" id="PS50125">
    <property type="entry name" value="GUANYLATE_CYCLASE_2"/>
    <property type="match status" value="1"/>
</dbReference>
<evidence type="ECO:0000256" key="1">
    <source>
        <dbReference type="ARBA" id="ARBA00001593"/>
    </source>
</evidence>
<dbReference type="PROSITE" id="PS00452">
    <property type="entry name" value="GUANYLATE_CYCLASE_1"/>
    <property type="match status" value="1"/>
</dbReference>
<comment type="caution">
    <text evidence="20">The sequence shown here is derived from an EMBL/GenBank/DDBJ whole genome shotgun (WGS) entry which is preliminary data.</text>
</comment>
<dbReference type="PANTHER" id="PTHR11920">
    <property type="entry name" value="GUANYLYL CYCLASE"/>
    <property type="match status" value="1"/>
</dbReference>
<keyword evidence="13 17" id="KW-0456">Lyase</keyword>
<comment type="subunit">
    <text evidence="16">Homodimer. Can also exist as monomer.</text>
</comment>
<dbReference type="AlphaFoldDB" id="A0A0E2DA06"/>
<feature type="transmembrane region" description="Helical" evidence="18">
    <location>
        <begin position="37"/>
        <end position="57"/>
    </location>
</feature>
<dbReference type="Pfam" id="PF00211">
    <property type="entry name" value="Guanylate_cyc"/>
    <property type="match status" value="1"/>
</dbReference>
<evidence type="ECO:0000256" key="2">
    <source>
        <dbReference type="ARBA" id="ARBA00004370"/>
    </source>
</evidence>
<keyword evidence="9" id="KW-0460">Magnesium</keyword>
<comment type="catalytic activity">
    <reaction evidence="1">
        <text>ATP = 3',5'-cyclic AMP + diphosphate</text>
        <dbReference type="Rhea" id="RHEA:15389"/>
        <dbReference type="ChEBI" id="CHEBI:30616"/>
        <dbReference type="ChEBI" id="CHEBI:33019"/>
        <dbReference type="ChEBI" id="CHEBI:58165"/>
        <dbReference type="EC" id="4.6.1.1"/>
    </reaction>
</comment>
<keyword evidence="7" id="KW-0547">Nucleotide-binding</keyword>
<evidence type="ECO:0000256" key="13">
    <source>
        <dbReference type="ARBA" id="ARBA00023239"/>
    </source>
</evidence>
<dbReference type="SUPFAM" id="SSF55073">
    <property type="entry name" value="Nucleotide cyclase"/>
    <property type="match status" value="1"/>
</dbReference>
<dbReference type="GO" id="GO:0046872">
    <property type="term" value="F:metal ion binding"/>
    <property type="evidence" value="ECO:0007669"/>
    <property type="project" value="UniProtKB-KW"/>
</dbReference>
<accession>A0A0E2DA06</accession>
<evidence type="ECO:0000256" key="11">
    <source>
        <dbReference type="ARBA" id="ARBA00022998"/>
    </source>
</evidence>
<dbReference type="EC" id="4.6.1.1" evidence="3"/>
<evidence type="ECO:0000256" key="17">
    <source>
        <dbReference type="RuleBase" id="RU000405"/>
    </source>
</evidence>
<evidence type="ECO:0000256" key="3">
    <source>
        <dbReference type="ARBA" id="ARBA00012201"/>
    </source>
</evidence>
<dbReference type="FunFam" id="3.30.70.1230:FF:000033">
    <property type="entry name" value="Adenylate cyclase"/>
    <property type="match status" value="1"/>
</dbReference>
<evidence type="ECO:0000256" key="9">
    <source>
        <dbReference type="ARBA" id="ARBA00022842"/>
    </source>
</evidence>
<evidence type="ECO:0000313" key="21">
    <source>
        <dbReference type="Proteomes" id="UP000001340"/>
    </source>
</evidence>
<feature type="transmembrane region" description="Helical" evidence="18">
    <location>
        <begin position="178"/>
        <end position="195"/>
    </location>
</feature>